<dbReference type="Proteomes" id="UP000297229">
    <property type="component" value="Unassembled WGS sequence"/>
</dbReference>
<dbReference type="EMBL" id="PQXM01000205">
    <property type="protein sequence ID" value="TGO75567.1"/>
    <property type="molecule type" value="Genomic_DNA"/>
</dbReference>
<evidence type="ECO:0000313" key="3">
    <source>
        <dbReference type="Proteomes" id="UP000297229"/>
    </source>
</evidence>
<feature type="compositionally biased region" description="Polar residues" evidence="1">
    <location>
        <begin position="1"/>
        <end position="11"/>
    </location>
</feature>
<proteinExistence type="predicted"/>
<reference evidence="2 3" key="1">
    <citation type="submission" date="2017-12" db="EMBL/GenBank/DDBJ databases">
        <title>Comparative genomics of Botrytis spp.</title>
        <authorList>
            <person name="Valero-Jimenez C.A."/>
            <person name="Tapia P."/>
            <person name="Veloso J."/>
            <person name="Silva-Moreno E."/>
            <person name="Staats M."/>
            <person name="Valdes J.H."/>
            <person name="Van Kan J.A.L."/>
        </authorList>
    </citation>
    <scope>NUCLEOTIDE SEQUENCE [LARGE SCALE GENOMIC DNA]</scope>
    <source>
        <strain evidence="2 3">Be9601</strain>
    </source>
</reference>
<gene>
    <name evidence="2" type="ORF">BELL_0206g00130</name>
</gene>
<protein>
    <recommendedName>
        <fullName evidence="4">3-beta hydroxysteroid dehydrogenase/isomerase domain-containing protein</fullName>
    </recommendedName>
</protein>
<evidence type="ECO:0000313" key="2">
    <source>
        <dbReference type="EMBL" id="TGO75567.1"/>
    </source>
</evidence>
<sequence length="99" mass="10621">MAHGNATASKMESNRDPLSESHPISNTSPHLDSSSFLPNGLQHPLTASNPNIMPSTSHKSVLVTDGCGCLGHHIVRQLIEDPEFSDISIQNHQVSGVTR</sequence>
<feature type="region of interest" description="Disordered" evidence="1">
    <location>
        <begin position="1"/>
        <end position="57"/>
    </location>
</feature>
<dbReference type="AlphaFoldDB" id="A0A4Z1K2P1"/>
<evidence type="ECO:0008006" key="4">
    <source>
        <dbReference type="Google" id="ProtNLM"/>
    </source>
</evidence>
<name>A0A4Z1K2P1_9HELO</name>
<accession>A0A4Z1K2P1</accession>
<feature type="compositionally biased region" description="Polar residues" evidence="1">
    <location>
        <begin position="45"/>
        <end position="57"/>
    </location>
</feature>
<evidence type="ECO:0000256" key="1">
    <source>
        <dbReference type="SAM" id="MobiDB-lite"/>
    </source>
</evidence>
<feature type="compositionally biased region" description="Polar residues" evidence="1">
    <location>
        <begin position="22"/>
        <end position="37"/>
    </location>
</feature>
<organism evidence="2 3">
    <name type="scientific">Botrytis elliptica</name>
    <dbReference type="NCBI Taxonomy" id="278938"/>
    <lineage>
        <taxon>Eukaryota</taxon>
        <taxon>Fungi</taxon>
        <taxon>Dikarya</taxon>
        <taxon>Ascomycota</taxon>
        <taxon>Pezizomycotina</taxon>
        <taxon>Leotiomycetes</taxon>
        <taxon>Helotiales</taxon>
        <taxon>Sclerotiniaceae</taxon>
        <taxon>Botrytis</taxon>
    </lineage>
</organism>
<keyword evidence="3" id="KW-1185">Reference proteome</keyword>
<comment type="caution">
    <text evidence="2">The sequence shown here is derived from an EMBL/GenBank/DDBJ whole genome shotgun (WGS) entry which is preliminary data.</text>
</comment>